<dbReference type="Pfam" id="PF13506">
    <property type="entry name" value="Glyco_transf_21"/>
    <property type="match status" value="1"/>
</dbReference>
<feature type="compositionally biased region" description="Low complexity" evidence="16">
    <location>
        <begin position="420"/>
        <end position="450"/>
    </location>
</feature>
<evidence type="ECO:0000256" key="5">
    <source>
        <dbReference type="ARBA" id="ARBA00012699"/>
    </source>
</evidence>
<gene>
    <name evidence="18" type="ORF">JYZ213_LOCUS5575</name>
</gene>
<keyword evidence="9 17" id="KW-0812">Transmembrane</keyword>
<dbReference type="InterPro" id="IPR025993">
    <property type="entry name" value="Ceramide_glucosylTrfase"/>
</dbReference>
<dbReference type="GO" id="GO:0006679">
    <property type="term" value="P:glucosylceramide biosynthetic process"/>
    <property type="evidence" value="ECO:0007669"/>
    <property type="project" value="TreeGrafter"/>
</dbReference>
<evidence type="ECO:0000256" key="2">
    <source>
        <dbReference type="ARBA" id="ARBA00004760"/>
    </source>
</evidence>
<evidence type="ECO:0000256" key="15">
    <source>
        <dbReference type="ARBA" id="ARBA00048104"/>
    </source>
</evidence>
<evidence type="ECO:0000256" key="6">
    <source>
        <dbReference type="ARBA" id="ARBA00022516"/>
    </source>
</evidence>
<keyword evidence="8" id="KW-0808">Transferase</keyword>
<comment type="pathway">
    <text evidence="2">Lipid metabolism; sphingolipid metabolism.</text>
</comment>
<dbReference type="InterPro" id="IPR029044">
    <property type="entry name" value="Nucleotide-diphossugar_trans"/>
</dbReference>
<keyword evidence="12" id="KW-0443">Lipid metabolism</keyword>
<reference evidence="18" key="1">
    <citation type="submission" date="2021-02" db="EMBL/GenBank/DDBJ databases">
        <authorList>
            <person name="Nowell W R."/>
        </authorList>
    </citation>
    <scope>NUCLEOTIDE SEQUENCE</scope>
</reference>
<proteinExistence type="inferred from homology"/>
<evidence type="ECO:0000313" key="19">
    <source>
        <dbReference type="Proteomes" id="UP000663845"/>
    </source>
</evidence>
<comment type="catalytic activity">
    <reaction evidence="15">
        <text>N-(9Z-octadecenoyl)-sphing-4-enine + UDP-alpha-D-xylose = beta-D-xylosyl-(1&lt;-&gt;1')-N-(9Z-octadecenoyl)-sphing-4-enine + UDP + H(+)</text>
        <dbReference type="Rhea" id="RHEA:70247"/>
        <dbReference type="ChEBI" id="CHEBI:15378"/>
        <dbReference type="ChEBI" id="CHEBI:57632"/>
        <dbReference type="ChEBI" id="CHEBI:58223"/>
        <dbReference type="ChEBI" id="CHEBI:77996"/>
        <dbReference type="ChEBI" id="CHEBI:189081"/>
    </reaction>
    <physiologicalReaction direction="left-to-right" evidence="15">
        <dbReference type="Rhea" id="RHEA:70248"/>
    </physiologicalReaction>
</comment>
<evidence type="ECO:0000256" key="8">
    <source>
        <dbReference type="ARBA" id="ARBA00022679"/>
    </source>
</evidence>
<feature type="region of interest" description="Disordered" evidence="16">
    <location>
        <begin position="409"/>
        <end position="450"/>
    </location>
</feature>
<evidence type="ECO:0000256" key="7">
    <source>
        <dbReference type="ARBA" id="ARBA00022676"/>
    </source>
</evidence>
<evidence type="ECO:0000256" key="4">
    <source>
        <dbReference type="ARBA" id="ARBA00006739"/>
    </source>
</evidence>
<dbReference type="FunFam" id="3.90.550.10:FF:000041">
    <property type="entry name" value="UDP-glucose ceramide glucosyltransferase"/>
    <property type="match status" value="1"/>
</dbReference>
<dbReference type="GO" id="GO:0000139">
    <property type="term" value="C:Golgi membrane"/>
    <property type="evidence" value="ECO:0007669"/>
    <property type="project" value="UniProtKB-SubCell"/>
</dbReference>
<organism evidence="18 19">
    <name type="scientific">Adineta steineri</name>
    <dbReference type="NCBI Taxonomy" id="433720"/>
    <lineage>
        <taxon>Eukaryota</taxon>
        <taxon>Metazoa</taxon>
        <taxon>Spiralia</taxon>
        <taxon>Gnathifera</taxon>
        <taxon>Rotifera</taxon>
        <taxon>Eurotatoria</taxon>
        <taxon>Bdelloidea</taxon>
        <taxon>Adinetida</taxon>
        <taxon>Adinetidae</taxon>
        <taxon>Adineta</taxon>
    </lineage>
</organism>
<dbReference type="EC" id="2.4.1.80" evidence="5"/>
<evidence type="ECO:0000256" key="11">
    <source>
        <dbReference type="ARBA" id="ARBA00023034"/>
    </source>
</evidence>
<evidence type="ECO:0000256" key="10">
    <source>
        <dbReference type="ARBA" id="ARBA00022989"/>
    </source>
</evidence>
<comment type="pathway">
    <text evidence="3">Sphingolipid metabolism.</text>
</comment>
<dbReference type="EMBL" id="CAJNOG010000033">
    <property type="protein sequence ID" value="CAF0807113.1"/>
    <property type="molecule type" value="Genomic_DNA"/>
</dbReference>
<dbReference type="AlphaFoldDB" id="A0A813T420"/>
<sequence length="470" mass="52952">MFGINNISTFDIILHICCYLLIAGWGLLATFHILGLFYGLYKFHRKPSHSNLKELPGVSIIKPLTGIDANLYENLKTFFNLKYPRYEVLFCVQEHDNELIDLLERLREQYPHVESQLFVGSHKLLSGDKSSKNGTMDIKNPKIFNMLPAYEKAQYPYILISDSGLMMHENTLYDMVISMTDNVGLVHQMPFTCDRKGFAASVEKVYFGTQHARMYMTINLIGINCVTGMSCLIRKECIDRVGGLRAFGHYIAEDYYIAYEVAKQGWKLRVASTPAQQNSGEYSVSSWTERMIRWCKLRMRLSPLAYLEPLQECFSSAVLAGIVTNYLFEWNALVVAACHILIWFILDYLMLRITQGGPLPFSKFEFAIAWLVREFSSFYIYFKAFTGPSTVNWRGKEYRLGTGTRAEELSTIPLPPPAPSLAESTSSSVSSSVSSSSLTSSSSSSNSSLSVAGPYLLSSSLSTKQPSQIV</sequence>
<evidence type="ECO:0000256" key="14">
    <source>
        <dbReference type="ARBA" id="ARBA00047869"/>
    </source>
</evidence>
<dbReference type="PANTHER" id="PTHR12726:SF0">
    <property type="entry name" value="CERAMIDE GLUCOSYLTRANSFERASE"/>
    <property type="match status" value="1"/>
</dbReference>
<dbReference type="SUPFAM" id="SSF53448">
    <property type="entry name" value="Nucleotide-diphospho-sugar transferases"/>
    <property type="match status" value="1"/>
</dbReference>
<keyword evidence="13 17" id="KW-0472">Membrane</keyword>
<comment type="catalytic activity">
    <reaction evidence="14">
        <text>UDP-alpha-D-xylose + an N-acylsphing-4-enine = a beta-D-xylosyl-(1&lt;-&gt;1')-N-acylsphing-4-enine + UDP + H(+)</text>
        <dbReference type="Rhea" id="RHEA:70243"/>
        <dbReference type="ChEBI" id="CHEBI:15378"/>
        <dbReference type="ChEBI" id="CHEBI:52639"/>
        <dbReference type="ChEBI" id="CHEBI:57632"/>
        <dbReference type="ChEBI" id="CHEBI:58223"/>
        <dbReference type="ChEBI" id="CHEBI:189068"/>
    </reaction>
    <physiologicalReaction direction="left-to-right" evidence="14">
        <dbReference type="Rhea" id="RHEA:70244"/>
    </physiologicalReaction>
</comment>
<keyword evidence="7" id="KW-0328">Glycosyltransferase</keyword>
<evidence type="ECO:0000256" key="13">
    <source>
        <dbReference type="ARBA" id="ARBA00023136"/>
    </source>
</evidence>
<keyword evidence="11" id="KW-0333">Golgi apparatus</keyword>
<dbReference type="CDD" id="cd02520">
    <property type="entry name" value="Glucosylceramide_synthase"/>
    <property type="match status" value="1"/>
</dbReference>
<feature type="transmembrane region" description="Helical" evidence="17">
    <location>
        <begin position="12"/>
        <end position="41"/>
    </location>
</feature>
<protein>
    <recommendedName>
        <fullName evidence="5">ceramide glucosyltransferase</fullName>
        <ecNumber evidence="5">2.4.1.80</ecNumber>
    </recommendedName>
</protein>
<comment type="caution">
    <text evidence="18">The sequence shown here is derived from an EMBL/GenBank/DDBJ whole genome shotgun (WGS) entry which is preliminary data.</text>
</comment>
<keyword evidence="10 17" id="KW-1133">Transmembrane helix</keyword>
<evidence type="ECO:0000256" key="12">
    <source>
        <dbReference type="ARBA" id="ARBA00023098"/>
    </source>
</evidence>
<evidence type="ECO:0000313" key="18">
    <source>
        <dbReference type="EMBL" id="CAF0807113.1"/>
    </source>
</evidence>
<evidence type="ECO:0000256" key="3">
    <source>
        <dbReference type="ARBA" id="ARBA00004991"/>
    </source>
</evidence>
<dbReference type="Proteomes" id="UP000663845">
    <property type="component" value="Unassembled WGS sequence"/>
</dbReference>
<dbReference type="Gene3D" id="3.90.550.10">
    <property type="entry name" value="Spore Coat Polysaccharide Biosynthesis Protein SpsA, Chain A"/>
    <property type="match status" value="1"/>
</dbReference>
<comment type="subcellular location">
    <subcellularLocation>
        <location evidence="1">Golgi apparatus membrane</location>
        <topology evidence="1">Multi-pass membrane protein</topology>
    </subcellularLocation>
</comment>
<evidence type="ECO:0000256" key="1">
    <source>
        <dbReference type="ARBA" id="ARBA00004653"/>
    </source>
</evidence>
<evidence type="ECO:0000256" key="16">
    <source>
        <dbReference type="SAM" id="MobiDB-lite"/>
    </source>
</evidence>
<evidence type="ECO:0000256" key="17">
    <source>
        <dbReference type="SAM" id="Phobius"/>
    </source>
</evidence>
<dbReference type="UniPathway" id="UPA00222"/>
<dbReference type="PANTHER" id="PTHR12726">
    <property type="entry name" value="CERAMIDE GLUCOSYLTRANSFERASE"/>
    <property type="match status" value="1"/>
</dbReference>
<dbReference type="GO" id="GO:0008120">
    <property type="term" value="F:ceramide glucosyltransferase activity"/>
    <property type="evidence" value="ECO:0007669"/>
    <property type="project" value="UniProtKB-EC"/>
</dbReference>
<evidence type="ECO:0000256" key="9">
    <source>
        <dbReference type="ARBA" id="ARBA00022692"/>
    </source>
</evidence>
<accession>A0A813T420</accession>
<comment type="similarity">
    <text evidence="4">Belongs to the glycosyltransferase 2 family.</text>
</comment>
<name>A0A813T420_9BILA</name>
<keyword evidence="6" id="KW-0444">Lipid biosynthesis</keyword>